<evidence type="ECO:0000313" key="1">
    <source>
        <dbReference type="EMBL" id="KAG5443138.1"/>
    </source>
</evidence>
<protein>
    <submittedName>
        <fullName evidence="1">Uncharacterized protein</fullName>
    </submittedName>
</protein>
<evidence type="ECO:0000313" key="2">
    <source>
        <dbReference type="Proteomes" id="UP000286415"/>
    </source>
</evidence>
<keyword evidence="2" id="KW-1185">Reference proteome</keyword>
<dbReference type="EMBL" id="NIRI02000056">
    <property type="protein sequence ID" value="KAG5443138.1"/>
    <property type="molecule type" value="Genomic_DNA"/>
</dbReference>
<dbReference type="InParanoid" id="A0A419QHS3"/>
<dbReference type="AlphaFoldDB" id="A0A419QHS3"/>
<name>A0A419QHS3_CLOSI</name>
<gene>
    <name evidence="1" type="ORF">CSKR_108533</name>
</gene>
<proteinExistence type="predicted"/>
<reference evidence="1 2" key="1">
    <citation type="journal article" date="2018" name="Biotechnol. Adv.">
        <title>Improved genomic resources and new bioinformatic workflow for the carcinogenic parasite Clonorchis sinensis: Biotechnological implications.</title>
        <authorList>
            <person name="Wang D."/>
            <person name="Korhonen P.K."/>
            <person name="Gasser R.B."/>
            <person name="Young N.D."/>
        </authorList>
    </citation>
    <scope>NUCLEOTIDE SEQUENCE [LARGE SCALE GENOMIC DNA]</scope>
    <source>
        <strain evidence="1">Cs-k2</strain>
    </source>
</reference>
<dbReference type="Proteomes" id="UP000286415">
    <property type="component" value="Unassembled WGS sequence"/>
</dbReference>
<organism evidence="1 2">
    <name type="scientific">Clonorchis sinensis</name>
    <name type="common">Chinese liver fluke</name>
    <dbReference type="NCBI Taxonomy" id="79923"/>
    <lineage>
        <taxon>Eukaryota</taxon>
        <taxon>Metazoa</taxon>
        <taxon>Spiralia</taxon>
        <taxon>Lophotrochozoa</taxon>
        <taxon>Platyhelminthes</taxon>
        <taxon>Trematoda</taxon>
        <taxon>Digenea</taxon>
        <taxon>Opisthorchiida</taxon>
        <taxon>Opisthorchiata</taxon>
        <taxon>Opisthorchiidae</taxon>
        <taxon>Clonorchis</taxon>
    </lineage>
</organism>
<accession>A0A419QHS3</accession>
<dbReference type="OrthoDB" id="446168at2759"/>
<reference evidence="1 2" key="2">
    <citation type="journal article" date="2021" name="Genomics">
        <title>High-quality reference genome for Clonorchis sinensis.</title>
        <authorList>
            <person name="Young N.D."/>
            <person name="Stroehlein A.J."/>
            <person name="Kinkar L."/>
            <person name="Wang T."/>
            <person name="Sohn W.M."/>
            <person name="Chang B.C.H."/>
            <person name="Kaur P."/>
            <person name="Weisz D."/>
            <person name="Dudchenko O."/>
            <person name="Aiden E.L."/>
            <person name="Korhonen P.K."/>
            <person name="Gasser R.B."/>
        </authorList>
    </citation>
    <scope>NUCLEOTIDE SEQUENCE [LARGE SCALE GENOMIC DNA]</scope>
    <source>
        <strain evidence="1">Cs-k2</strain>
    </source>
</reference>
<comment type="caution">
    <text evidence="1">The sequence shown here is derived from an EMBL/GenBank/DDBJ whole genome shotgun (WGS) entry which is preliminary data.</text>
</comment>
<sequence length="442" mass="49980">MSKSHHIRKSDKCAGGVPEGHKLSRLPTGAESPVCDVFRQQNVLHQAASRNLGDCAYLMSPNKGETGPYNMMSCDAWMNIYKVNRCVIATQCSTNTPFCSKSIALNAGRKLQEFLGTRNAQQQCVDVEAQRLVQDCYRIANASLNRRPCGTIFEISRYMYRRRFQVTLPSKPNRPRPVSQTGDSAGFQVSLSQNQIDLQMSISIEISAILVQVEHKSTTTRPDKKSFSCSTLSVPNCRATRRLHEGWDTARVPKPRQGRSRGRGRVLTADLPCHQPPSELCLDFISPQANLPDTLQYSLQVICMLWFRISVHNDILSVHGNILESLRRRKHQAPECEWCPRQTKQHSSKLILGVPNLGRYFLQALRLARYPAASKIPSKSTRKVRISHRLVVCGHGIFILILITAPNERNKPFALELFIRKHQLCSYRPLDKKAKLSYAPCF</sequence>